<dbReference type="PaxDb" id="3218-PP1S16_189V6.1"/>
<gene>
    <name evidence="1" type="ORF">PHYPA_028904</name>
</gene>
<accession>A0A2K1IGA8</accession>
<dbReference type="EMBL" id="ABEU02000024">
    <property type="protein sequence ID" value="PNR28312.1"/>
    <property type="molecule type" value="Genomic_DNA"/>
</dbReference>
<reference evidence="2" key="3">
    <citation type="submission" date="2020-12" db="UniProtKB">
        <authorList>
            <consortium name="EnsemblPlants"/>
        </authorList>
    </citation>
    <scope>IDENTIFICATION</scope>
</reference>
<sequence length="90" mass="10255">MLVFGEILRKSPPLTTYTGKLHLHHQTVVKSCALEPIPYTVTSILSHKRRENRHTRKELAAFLWSLSSSSCISVSQEAKSEGVRWRSPRP</sequence>
<dbReference type="AlphaFoldDB" id="A0A2K1IGA8"/>
<keyword evidence="3" id="KW-1185">Reference proteome</keyword>
<reference evidence="1 3" key="2">
    <citation type="journal article" date="2018" name="Plant J.">
        <title>The Physcomitrella patens chromosome-scale assembly reveals moss genome structure and evolution.</title>
        <authorList>
            <person name="Lang D."/>
            <person name="Ullrich K.K."/>
            <person name="Murat F."/>
            <person name="Fuchs J."/>
            <person name="Jenkins J."/>
            <person name="Haas F.B."/>
            <person name="Piednoel M."/>
            <person name="Gundlach H."/>
            <person name="Van Bel M."/>
            <person name="Meyberg R."/>
            <person name="Vives C."/>
            <person name="Morata J."/>
            <person name="Symeonidi A."/>
            <person name="Hiss M."/>
            <person name="Muchero W."/>
            <person name="Kamisugi Y."/>
            <person name="Saleh O."/>
            <person name="Blanc G."/>
            <person name="Decker E.L."/>
            <person name="van Gessel N."/>
            <person name="Grimwood J."/>
            <person name="Hayes R.D."/>
            <person name="Graham S.W."/>
            <person name="Gunter L.E."/>
            <person name="McDaniel S.F."/>
            <person name="Hoernstein S.N.W."/>
            <person name="Larsson A."/>
            <person name="Li F.W."/>
            <person name="Perroud P.F."/>
            <person name="Phillips J."/>
            <person name="Ranjan P."/>
            <person name="Rokshar D.S."/>
            <person name="Rothfels C.J."/>
            <person name="Schneider L."/>
            <person name="Shu S."/>
            <person name="Stevenson D.W."/>
            <person name="Thummler F."/>
            <person name="Tillich M."/>
            <person name="Villarreal Aguilar J.C."/>
            <person name="Widiez T."/>
            <person name="Wong G.K."/>
            <person name="Wymore A."/>
            <person name="Zhang Y."/>
            <person name="Zimmer A.D."/>
            <person name="Quatrano R.S."/>
            <person name="Mayer K.F.X."/>
            <person name="Goodstein D."/>
            <person name="Casacuberta J.M."/>
            <person name="Vandepoele K."/>
            <person name="Reski R."/>
            <person name="Cuming A.C."/>
            <person name="Tuskan G.A."/>
            <person name="Maumus F."/>
            <person name="Salse J."/>
            <person name="Schmutz J."/>
            <person name="Rensing S.A."/>
        </authorList>
    </citation>
    <scope>NUCLEOTIDE SEQUENCE [LARGE SCALE GENOMIC DNA]</scope>
    <source>
        <strain evidence="2 3">cv. Gransden 2004</strain>
    </source>
</reference>
<dbReference type="InParanoid" id="A0A2K1IGA8"/>
<dbReference type="EnsemblPlants" id="Pp3c24_10910V3.2">
    <property type="protein sequence ID" value="PAC:32910805.CDS.1"/>
    <property type="gene ID" value="Pp3c24_10910"/>
</dbReference>
<dbReference type="Proteomes" id="UP000006727">
    <property type="component" value="Chromosome 24"/>
</dbReference>
<reference evidence="1 3" key="1">
    <citation type="journal article" date="2008" name="Science">
        <title>The Physcomitrella genome reveals evolutionary insights into the conquest of land by plants.</title>
        <authorList>
            <person name="Rensing S."/>
            <person name="Lang D."/>
            <person name="Zimmer A."/>
            <person name="Terry A."/>
            <person name="Salamov A."/>
            <person name="Shapiro H."/>
            <person name="Nishiyama T."/>
            <person name="Perroud P.-F."/>
            <person name="Lindquist E."/>
            <person name="Kamisugi Y."/>
            <person name="Tanahashi T."/>
            <person name="Sakakibara K."/>
            <person name="Fujita T."/>
            <person name="Oishi K."/>
            <person name="Shin-I T."/>
            <person name="Kuroki Y."/>
            <person name="Toyoda A."/>
            <person name="Suzuki Y."/>
            <person name="Hashimoto A."/>
            <person name="Yamaguchi K."/>
            <person name="Sugano A."/>
            <person name="Kohara Y."/>
            <person name="Fujiyama A."/>
            <person name="Anterola A."/>
            <person name="Aoki S."/>
            <person name="Ashton N."/>
            <person name="Barbazuk W.B."/>
            <person name="Barker E."/>
            <person name="Bennetzen J."/>
            <person name="Bezanilla M."/>
            <person name="Blankenship R."/>
            <person name="Cho S.H."/>
            <person name="Dutcher S."/>
            <person name="Estelle M."/>
            <person name="Fawcett J.A."/>
            <person name="Gundlach H."/>
            <person name="Hanada K."/>
            <person name="Heyl A."/>
            <person name="Hicks K.A."/>
            <person name="Hugh J."/>
            <person name="Lohr M."/>
            <person name="Mayer K."/>
            <person name="Melkozernov A."/>
            <person name="Murata T."/>
            <person name="Nelson D."/>
            <person name="Pils B."/>
            <person name="Prigge M."/>
            <person name="Reiss B."/>
            <person name="Renner T."/>
            <person name="Rombauts S."/>
            <person name="Rushton P."/>
            <person name="Sanderfoot A."/>
            <person name="Schween G."/>
            <person name="Shiu S.-H."/>
            <person name="Stueber K."/>
            <person name="Theodoulou F.L."/>
            <person name="Tu H."/>
            <person name="Van de Peer Y."/>
            <person name="Verrier P.J."/>
            <person name="Waters E."/>
            <person name="Wood A."/>
            <person name="Yang L."/>
            <person name="Cove D."/>
            <person name="Cuming A."/>
            <person name="Hasebe M."/>
            <person name="Lucas S."/>
            <person name="Mishler D.B."/>
            <person name="Reski R."/>
            <person name="Grigoriev I."/>
            <person name="Quatrano R.S."/>
            <person name="Boore J.L."/>
        </authorList>
    </citation>
    <scope>NUCLEOTIDE SEQUENCE [LARGE SCALE GENOMIC DNA]</scope>
    <source>
        <strain evidence="2 3">cv. Gransden 2004</strain>
    </source>
</reference>
<evidence type="ECO:0000313" key="1">
    <source>
        <dbReference type="EMBL" id="PNR28312.1"/>
    </source>
</evidence>
<dbReference type="EnsemblPlants" id="Pp3c24_10910V3.1">
    <property type="protein sequence ID" value="PAC:32910804.CDS.1"/>
    <property type="gene ID" value="Pp3c24_10910"/>
</dbReference>
<organism evidence="1">
    <name type="scientific">Physcomitrium patens</name>
    <name type="common">Spreading-leaved earth moss</name>
    <name type="synonym">Physcomitrella patens</name>
    <dbReference type="NCBI Taxonomy" id="3218"/>
    <lineage>
        <taxon>Eukaryota</taxon>
        <taxon>Viridiplantae</taxon>
        <taxon>Streptophyta</taxon>
        <taxon>Embryophyta</taxon>
        <taxon>Bryophyta</taxon>
        <taxon>Bryophytina</taxon>
        <taxon>Bryopsida</taxon>
        <taxon>Funariidae</taxon>
        <taxon>Funariales</taxon>
        <taxon>Funariaceae</taxon>
        <taxon>Physcomitrium</taxon>
    </lineage>
</organism>
<dbReference type="Gramene" id="Pp3c24_10910V3.2">
    <property type="protein sequence ID" value="PAC:32910805.CDS.1"/>
    <property type="gene ID" value="Pp3c24_10910"/>
</dbReference>
<protein>
    <submittedName>
        <fullName evidence="1 2">Uncharacterized protein</fullName>
    </submittedName>
</protein>
<dbReference type="Gramene" id="Pp3c24_10910V3.1">
    <property type="protein sequence ID" value="PAC:32910804.CDS.1"/>
    <property type="gene ID" value="Pp3c24_10910"/>
</dbReference>
<proteinExistence type="predicted"/>
<name>A0A2K1IGA8_PHYPA</name>
<evidence type="ECO:0000313" key="2">
    <source>
        <dbReference type="EnsemblPlants" id="PAC:32910804.CDS.1"/>
    </source>
</evidence>
<evidence type="ECO:0000313" key="3">
    <source>
        <dbReference type="Proteomes" id="UP000006727"/>
    </source>
</evidence>